<organism evidence="6 7">
    <name type="scientific">Ruficoccus amylovorans</name>
    <dbReference type="NCBI Taxonomy" id="1804625"/>
    <lineage>
        <taxon>Bacteria</taxon>
        <taxon>Pseudomonadati</taxon>
        <taxon>Verrucomicrobiota</taxon>
        <taxon>Opitutia</taxon>
        <taxon>Puniceicoccales</taxon>
        <taxon>Cerasicoccaceae</taxon>
        <taxon>Ruficoccus</taxon>
    </lineage>
</organism>
<comment type="similarity">
    <text evidence="5">Belongs to the KdsB family.</text>
</comment>
<dbReference type="PANTHER" id="PTHR42866">
    <property type="entry name" value="3-DEOXY-MANNO-OCTULOSONATE CYTIDYLYLTRANSFERASE"/>
    <property type="match status" value="1"/>
</dbReference>
<keyword evidence="7" id="KW-1185">Reference proteome</keyword>
<dbReference type="EC" id="2.7.7.38" evidence="5"/>
<dbReference type="GO" id="GO:0005829">
    <property type="term" value="C:cytosol"/>
    <property type="evidence" value="ECO:0007669"/>
    <property type="project" value="TreeGrafter"/>
</dbReference>
<keyword evidence="2 5" id="KW-0808">Transferase</keyword>
<reference evidence="6 7" key="1">
    <citation type="submission" date="2020-07" db="EMBL/GenBank/DDBJ databases">
        <authorList>
            <person name="Feng X."/>
        </authorList>
    </citation>
    <scope>NUCLEOTIDE SEQUENCE [LARGE SCALE GENOMIC DNA]</scope>
    <source>
        <strain evidence="6 7">JCM31066</strain>
    </source>
</reference>
<sequence>MSVSVIIPARLGSTRLPRKALIDIGGKPMLQHVWEQASKMRKADRVAIATDSEEILERAEAWGATVFMTSPDCQSGTERLASLLSKLDSEFFLNVQGDEPFIQPDLLDSLVQVWENTRCDLVTAVYRIRTHREVLDPNLVKVVRRNDGEAMYFSRSPVPHVRGVAQEQWPTEHTFWAHIGVYGYTRETLARYTELAPGQLEQCEKLEQLRFLEHGMSIQAVETAYEPLGIDTPEDLELARSQLHRLE</sequence>
<dbReference type="NCBIfam" id="NF003952">
    <property type="entry name" value="PRK05450.1-5"/>
    <property type="match status" value="1"/>
</dbReference>
<dbReference type="HAMAP" id="MF_00057">
    <property type="entry name" value="KdsB"/>
    <property type="match status" value="1"/>
</dbReference>
<dbReference type="PANTHER" id="PTHR42866:SF2">
    <property type="entry name" value="3-DEOXY-MANNO-OCTULOSONATE CYTIDYLYLTRANSFERASE, MITOCHONDRIAL"/>
    <property type="match status" value="1"/>
</dbReference>
<dbReference type="Proteomes" id="UP000546464">
    <property type="component" value="Unassembled WGS sequence"/>
</dbReference>
<evidence type="ECO:0000256" key="4">
    <source>
        <dbReference type="ARBA" id="ARBA00022985"/>
    </source>
</evidence>
<keyword evidence="5" id="KW-0963">Cytoplasm</keyword>
<gene>
    <name evidence="5 6" type="primary">kdsB</name>
    <name evidence="6" type="ORF">H5P28_15130</name>
</gene>
<comment type="catalytic activity">
    <reaction evidence="5">
        <text>3-deoxy-alpha-D-manno-oct-2-ulosonate + CTP = CMP-3-deoxy-beta-D-manno-octulosonate + diphosphate</text>
        <dbReference type="Rhea" id="RHEA:23448"/>
        <dbReference type="ChEBI" id="CHEBI:33019"/>
        <dbReference type="ChEBI" id="CHEBI:37563"/>
        <dbReference type="ChEBI" id="CHEBI:85986"/>
        <dbReference type="ChEBI" id="CHEBI:85987"/>
        <dbReference type="EC" id="2.7.7.38"/>
    </reaction>
</comment>
<evidence type="ECO:0000313" key="7">
    <source>
        <dbReference type="Proteomes" id="UP000546464"/>
    </source>
</evidence>
<proteinExistence type="inferred from homology"/>
<dbReference type="GO" id="GO:0016020">
    <property type="term" value="C:membrane"/>
    <property type="evidence" value="ECO:0007669"/>
    <property type="project" value="UniProtKB-SubCell"/>
</dbReference>
<comment type="function">
    <text evidence="5">Activates KDO (a required 8-carbon sugar) for incorporation into bacterial lipopolysaccharide in Gram-negative bacteria.</text>
</comment>
<keyword evidence="3 5" id="KW-0548">Nucleotidyltransferase</keyword>
<dbReference type="NCBIfam" id="NF003950">
    <property type="entry name" value="PRK05450.1-3"/>
    <property type="match status" value="1"/>
</dbReference>
<dbReference type="GO" id="GO:0033468">
    <property type="term" value="P:CMP-keto-3-deoxy-D-manno-octulosonic acid biosynthetic process"/>
    <property type="evidence" value="ECO:0007669"/>
    <property type="project" value="UniProtKB-UniRule"/>
</dbReference>
<comment type="subcellular location">
    <subcellularLocation>
        <location evidence="5">Cytoplasm</location>
    </subcellularLocation>
    <subcellularLocation>
        <location evidence="1">Membrane</location>
    </subcellularLocation>
</comment>
<evidence type="ECO:0000256" key="1">
    <source>
        <dbReference type="ARBA" id="ARBA00004370"/>
    </source>
</evidence>
<dbReference type="RefSeq" id="WP_185676552.1">
    <property type="nucleotide sequence ID" value="NZ_JACHVB010000044.1"/>
</dbReference>
<dbReference type="Gene3D" id="3.90.550.10">
    <property type="entry name" value="Spore Coat Polysaccharide Biosynthesis Protein SpsA, Chain A"/>
    <property type="match status" value="1"/>
</dbReference>
<dbReference type="GO" id="GO:0008690">
    <property type="term" value="F:3-deoxy-manno-octulosonate cytidylyltransferase activity"/>
    <property type="evidence" value="ECO:0007669"/>
    <property type="project" value="UniProtKB-UniRule"/>
</dbReference>
<dbReference type="SUPFAM" id="SSF53448">
    <property type="entry name" value="Nucleotide-diphospho-sugar transferases"/>
    <property type="match status" value="1"/>
</dbReference>
<dbReference type="UniPathway" id="UPA00358">
    <property type="reaction ID" value="UER00476"/>
</dbReference>
<dbReference type="CDD" id="cd02517">
    <property type="entry name" value="CMP-KDO-Synthetase"/>
    <property type="match status" value="1"/>
</dbReference>
<dbReference type="InterPro" id="IPR029044">
    <property type="entry name" value="Nucleotide-diphossugar_trans"/>
</dbReference>
<name>A0A842HH07_9BACT</name>
<dbReference type="NCBIfam" id="TIGR00466">
    <property type="entry name" value="kdsB"/>
    <property type="match status" value="1"/>
</dbReference>
<dbReference type="InterPro" id="IPR003329">
    <property type="entry name" value="Cytidylyl_trans"/>
</dbReference>
<accession>A0A842HH07</accession>
<evidence type="ECO:0000256" key="3">
    <source>
        <dbReference type="ARBA" id="ARBA00022695"/>
    </source>
</evidence>
<evidence type="ECO:0000313" key="6">
    <source>
        <dbReference type="EMBL" id="MBC2595599.1"/>
    </source>
</evidence>
<evidence type="ECO:0000256" key="5">
    <source>
        <dbReference type="HAMAP-Rule" id="MF_00057"/>
    </source>
</evidence>
<dbReference type="GO" id="GO:0009103">
    <property type="term" value="P:lipopolysaccharide biosynthetic process"/>
    <property type="evidence" value="ECO:0007669"/>
    <property type="project" value="UniProtKB-UniRule"/>
</dbReference>
<comment type="pathway">
    <text evidence="5">Nucleotide-sugar biosynthesis; CMP-3-deoxy-D-manno-octulosonate biosynthesis; CMP-3-deoxy-D-manno-octulosonate from 3-deoxy-D-manno-octulosonate and CTP: step 1/1.</text>
</comment>
<dbReference type="NCBIfam" id="NF009905">
    <property type="entry name" value="PRK13368.1"/>
    <property type="match status" value="1"/>
</dbReference>
<dbReference type="AlphaFoldDB" id="A0A842HH07"/>
<dbReference type="EMBL" id="JACHVB010000044">
    <property type="protein sequence ID" value="MBC2595599.1"/>
    <property type="molecule type" value="Genomic_DNA"/>
</dbReference>
<keyword evidence="4 5" id="KW-0448">Lipopolysaccharide biosynthesis</keyword>
<comment type="caution">
    <text evidence="6">The sequence shown here is derived from an EMBL/GenBank/DDBJ whole genome shotgun (WGS) entry which is preliminary data.</text>
</comment>
<protein>
    <recommendedName>
        <fullName evidence="5">3-deoxy-manno-octulosonate cytidylyltransferase</fullName>
        <ecNumber evidence="5">2.7.7.38</ecNumber>
    </recommendedName>
    <alternativeName>
        <fullName evidence="5">CMP-2-keto-3-deoxyoctulosonic acid synthase</fullName>
        <shortName evidence="5">CKS</shortName>
        <shortName evidence="5">CMP-KDO synthase</shortName>
    </alternativeName>
</protein>
<dbReference type="InterPro" id="IPR004528">
    <property type="entry name" value="KdsB"/>
</dbReference>
<dbReference type="FunFam" id="3.90.550.10:FF:000011">
    <property type="entry name" value="3-deoxy-manno-octulosonate cytidylyltransferase"/>
    <property type="match status" value="1"/>
</dbReference>
<dbReference type="Pfam" id="PF02348">
    <property type="entry name" value="CTP_transf_3"/>
    <property type="match status" value="1"/>
</dbReference>
<evidence type="ECO:0000256" key="2">
    <source>
        <dbReference type="ARBA" id="ARBA00022679"/>
    </source>
</evidence>